<accession>A0A4Q2APV6</accession>
<dbReference type="SUPFAM" id="SSF53474">
    <property type="entry name" value="alpha/beta-Hydrolases"/>
    <property type="match status" value="1"/>
</dbReference>
<dbReference type="AlphaFoldDB" id="A0A4Q2APV6"/>
<dbReference type="RefSeq" id="WP_129513475.1">
    <property type="nucleotide sequence ID" value="NZ_QWEX01000001.1"/>
</dbReference>
<evidence type="ECO:0000313" key="3">
    <source>
        <dbReference type="Proteomes" id="UP000289650"/>
    </source>
</evidence>
<comment type="caution">
    <text evidence="2">The sequence shown here is derived from an EMBL/GenBank/DDBJ whole genome shotgun (WGS) entry which is preliminary data.</text>
</comment>
<name>A0A4Q2APV6_9BURK</name>
<dbReference type="Proteomes" id="UP000289650">
    <property type="component" value="Unassembled WGS sequence"/>
</dbReference>
<dbReference type="EMBL" id="QWEX01000001">
    <property type="protein sequence ID" value="RXV72482.1"/>
    <property type="molecule type" value="Genomic_DNA"/>
</dbReference>
<feature type="region of interest" description="Disordered" evidence="1">
    <location>
        <begin position="1"/>
        <end position="51"/>
    </location>
</feature>
<dbReference type="InterPro" id="IPR029058">
    <property type="entry name" value="AB_hydrolase_fold"/>
</dbReference>
<reference evidence="2 3" key="1">
    <citation type="submission" date="2018-08" db="EMBL/GenBank/DDBJ databases">
        <title>Mountain-cultivated ginseng endophyte, Burkholderia stabilis and its activity against ginseng root rot disease.</title>
        <authorList>
            <person name="Tapan Kumar M."/>
            <person name="Bae H."/>
            <person name="Shanmugam G."/>
            <person name="Jeon J."/>
        </authorList>
    </citation>
    <scope>NUCLEOTIDE SEQUENCE [LARGE SCALE GENOMIC DNA]</scope>
    <source>
        <strain evidence="2 3">EB159</strain>
    </source>
</reference>
<organism evidence="2 3">
    <name type="scientific">Burkholderia stabilis</name>
    <dbReference type="NCBI Taxonomy" id="95485"/>
    <lineage>
        <taxon>Bacteria</taxon>
        <taxon>Pseudomonadati</taxon>
        <taxon>Pseudomonadota</taxon>
        <taxon>Betaproteobacteria</taxon>
        <taxon>Burkholderiales</taxon>
        <taxon>Burkholderiaceae</taxon>
        <taxon>Burkholderia</taxon>
        <taxon>Burkholderia cepacia complex</taxon>
    </lineage>
</organism>
<dbReference type="OrthoDB" id="9814331at2"/>
<proteinExistence type="predicted"/>
<gene>
    <name evidence="2" type="ORF">D1006_09090</name>
</gene>
<evidence type="ECO:0000313" key="2">
    <source>
        <dbReference type="EMBL" id="RXV72482.1"/>
    </source>
</evidence>
<sequence length="648" mass="70261">MTENQPDSPGTPGQGSGDDEAEQEVVRLASHTDEGGDSYAHATLTPPDDTRAKETLHDLRPIIPVIFIPGVMGSPIVTADTGEEAFFAPNMDTVGAMLGGFLSVIVGWFQSASSRESRFDPLSVSVTPLGPINVGDGKTITEKEARRRGWGSVYRTSYQPVLLWLEQQLNNPMLCAKLQGAWCEPDPKGETWALHPVLDTAPTQYGAYGKGEAITEESPEFKRFVKFRYRVYAIGYNWLQSNDDSGRDVVTGVDCPDPQTKKKTRLMGITEICKENDTGKAIILTHSMGGLVARFAVLNHGAEGSIHGVFHGAQPATGAPLAAKRYKTGGGPEGGMNGFINGSLLGRDADEFIAVMANAPGPMELTPMPDYHNGAAWWIFSRPDGTVLMQFPKNGDAYNDLYLNADWYGLLPKEDQLDPAKRVRKRLGKDATGANVLVNHYKATLKQVVIRQSQLTNHYHGNTYVAYGNGGLDTLSPAADTTTEAASKDKPTVEQGELTKNLLAWGNAIWTGDVPADVQESELRAATLLHDSGKGELRVLLEQRNLSVTFTMQKTNKIPDVSATTDWNRVASKTGIIRGDGTVPAWSADAQARGLKPDVPGDPAKGVQMAFVQAGYEHMKSYAHPWTRWALLYSVVQIVKDIEVPGGA</sequence>
<dbReference type="GO" id="GO:0016787">
    <property type="term" value="F:hydrolase activity"/>
    <property type="evidence" value="ECO:0007669"/>
    <property type="project" value="UniProtKB-KW"/>
</dbReference>
<protein>
    <submittedName>
        <fullName evidence="2">Alpha/beta hydrolase</fullName>
    </submittedName>
</protein>
<dbReference type="Gene3D" id="3.40.50.1820">
    <property type="entry name" value="alpha/beta hydrolase"/>
    <property type="match status" value="1"/>
</dbReference>
<evidence type="ECO:0000256" key="1">
    <source>
        <dbReference type="SAM" id="MobiDB-lite"/>
    </source>
</evidence>
<keyword evidence="2" id="KW-0378">Hydrolase</keyword>